<dbReference type="PANTHER" id="PTHR33236:SF12">
    <property type="entry name" value="CUB DOMAIN-CONTAINING PROTEIN-RELATED"/>
    <property type="match status" value="1"/>
</dbReference>
<reference evidence="4 5" key="1">
    <citation type="journal article" date="2018" name="Gigascience">
        <title>Genomes of trombidid mites reveal novel predicted allergens and laterally-transferred genes associated with secondary metabolism.</title>
        <authorList>
            <person name="Dong X."/>
            <person name="Chaisiri K."/>
            <person name="Xia D."/>
            <person name="Armstrong S.D."/>
            <person name="Fang Y."/>
            <person name="Donnelly M.J."/>
            <person name="Kadowaki T."/>
            <person name="McGarry J.W."/>
            <person name="Darby A.C."/>
            <person name="Makepeace B.L."/>
        </authorList>
    </citation>
    <scope>NUCLEOTIDE SEQUENCE [LARGE SCALE GENOMIC DNA]</scope>
    <source>
        <strain evidence="4">UoL-UT</strain>
    </source>
</reference>
<comment type="caution">
    <text evidence="4">The sequence shown here is derived from an EMBL/GenBank/DDBJ whole genome shotgun (WGS) entry which is preliminary data.</text>
</comment>
<dbReference type="STRING" id="299467.A0A443SD02"/>
<dbReference type="Pfam" id="PF26080">
    <property type="entry name" value="CUB_animal"/>
    <property type="match status" value="1"/>
</dbReference>
<sequence>MYPLDYFLTIDRMECGGFYTHNNQSIPANGTCMSMNECEKQSGISGGNCGINRGGICCLFIYSCGNVSKNNLTYFTNPDWPLGFQEPFSCSLKVNKINNDICQLKLDFEDFRIVGPQVGEQPFRYYPSISQSPNILGAVNRHSNCKDDVFIVNHANRNFQIPLICGVNTGQHMYIPVHHSNSDSILLTFLTGINQLQRYWKIKITQLSCTSREQLAPEGCLQYHTTPTGTVTSFNFQGDHYLQNIDYSICIKRPIDMCFLTFKRNLISTNPFNFGEGGATNTMNNNNNNSNNSNESNVVASATFIRSKRNIFVNGTILEAKTIIHDKCQNADYWLTWPGTDRICSDDIAALNIPITIATSAPQVIHFFSSPWDESQRELHGAYQGFSLNYTHSPCTHGYFRK</sequence>
<evidence type="ECO:0000313" key="4">
    <source>
        <dbReference type="EMBL" id="RWS25426.1"/>
    </source>
</evidence>
<gene>
    <name evidence="4" type="ORF">B4U80_13081</name>
</gene>
<dbReference type="EMBL" id="NCKV01003724">
    <property type="protein sequence ID" value="RWS25426.1"/>
    <property type="molecule type" value="Genomic_DNA"/>
</dbReference>
<dbReference type="InterPro" id="IPR058698">
    <property type="entry name" value="CUB_metazoa"/>
</dbReference>
<dbReference type="PANTHER" id="PTHR33236">
    <property type="entry name" value="INTRAFLAGELLAR TRANSPORT PROTEIN 122 FAMILY PROTEIN-RELATED"/>
    <property type="match status" value="1"/>
</dbReference>
<evidence type="ECO:0000313" key="5">
    <source>
        <dbReference type="Proteomes" id="UP000288716"/>
    </source>
</evidence>
<evidence type="ECO:0000259" key="3">
    <source>
        <dbReference type="PROSITE" id="PS01180"/>
    </source>
</evidence>
<accession>A0A443SD02</accession>
<dbReference type="VEuPathDB" id="VectorBase:LDEU006615"/>
<keyword evidence="5" id="KW-1185">Reference proteome</keyword>
<dbReference type="InterPro" id="IPR000859">
    <property type="entry name" value="CUB_dom"/>
</dbReference>
<dbReference type="AlphaFoldDB" id="A0A443SD02"/>
<evidence type="ECO:0000256" key="1">
    <source>
        <dbReference type="ARBA" id="ARBA00023157"/>
    </source>
</evidence>
<evidence type="ECO:0000256" key="2">
    <source>
        <dbReference type="PROSITE-ProRule" id="PRU00059"/>
    </source>
</evidence>
<dbReference type="PROSITE" id="PS01180">
    <property type="entry name" value="CUB"/>
    <property type="match status" value="1"/>
</dbReference>
<feature type="domain" description="CUB" evidence="3">
    <location>
        <begin position="64"/>
        <end position="207"/>
    </location>
</feature>
<dbReference type="Proteomes" id="UP000288716">
    <property type="component" value="Unassembled WGS sequence"/>
</dbReference>
<dbReference type="OrthoDB" id="2105077at2759"/>
<organism evidence="4 5">
    <name type="scientific">Leptotrombidium deliense</name>
    <dbReference type="NCBI Taxonomy" id="299467"/>
    <lineage>
        <taxon>Eukaryota</taxon>
        <taxon>Metazoa</taxon>
        <taxon>Ecdysozoa</taxon>
        <taxon>Arthropoda</taxon>
        <taxon>Chelicerata</taxon>
        <taxon>Arachnida</taxon>
        <taxon>Acari</taxon>
        <taxon>Acariformes</taxon>
        <taxon>Trombidiformes</taxon>
        <taxon>Prostigmata</taxon>
        <taxon>Anystina</taxon>
        <taxon>Parasitengona</taxon>
        <taxon>Trombiculoidea</taxon>
        <taxon>Trombiculidae</taxon>
        <taxon>Leptotrombidium</taxon>
    </lineage>
</organism>
<comment type="caution">
    <text evidence="2">Lacks conserved residue(s) required for the propagation of feature annotation.</text>
</comment>
<protein>
    <recommendedName>
        <fullName evidence="3">CUB domain-containing protein</fullName>
    </recommendedName>
</protein>
<proteinExistence type="predicted"/>
<keyword evidence="1" id="KW-1015">Disulfide bond</keyword>
<name>A0A443SD02_9ACAR</name>